<protein>
    <submittedName>
        <fullName evidence="1">Uncharacterized protein</fullName>
    </submittedName>
</protein>
<gene>
    <name evidence="1" type="ORF">AVEN_18326_1</name>
</gene>
<dbReference type="AlphaFoldDB" id="A0A4Y2EQ43"/>
<proteinExistence type="predicted"/>
<evidence type="ECO:0000313" key="1">
    <source>
        <dbReference type="EMBL" id="GBM30637.1"/>
    </source>
</evidence>
<comment type="caution">
    <text evidence="1">The sequence shown here is derived from an EMBL/GenBank/DDBJ whole genome shotgun (WGS) entry which is preliminary data.</text>
</comment>
<sequence length="106" mass="12027">MPQNASFLFGIKSYHRSLHPGTSSSTQAYTRYLTTSSPKKQKTEFYRISPKVLKAIDGSIRTISRTGTPESNLRLPHCWKQVVCTAPMTTSRNCNRFKLIPMLYGL</sequence>
<evidence type="ECO:0000313" key="2">
    <source>
        <dbReference type="Proteomes" id="UP000499080"/>
    </source>
</evidence>
<keyword evidence="2" id="KW-1185">Reference proteome</keyword>
<dbReference type="EMBL" id="BGPR01000665">
    <property type="protein sequence ID" value="GBM30637.1"/>
    <property type="molecule type" value="Genomic_DNA"/>
</dbReference>
<reference evidence="1 2" key="1">
    <citation type="journal article" date="2019" name="Sci. Rep.">
        <title>Orb-weaving spider Araneus ventricosus genome elucidates the spidroin gene catalogue.</title>
        <authorList>
            <person name="Kono N."/>
            <person name="Nakamura H."/>
            <person name="Ohtoshi R."/>
            <person name="Moran D.A.P."/>
            <person name="Shinohara A."/>
            <person name="Yoshida Y."/>
            <person name="Fujiwara M."/>
            <person name="Mori M."/>
            <person name="Tomita M."/>
            <person name="Arakawa K."/>
        </authorList>
    </citation>
    <scope>NUCLEOTIDE SEQUENCE [LARGE SCALE GENOMIC DNA]</scope>
</reference>
<accession>A0A4Y2EQ43</accession>
<organism evidence="1 2">
    <name type="scientific">Araneus ventricosus</name>
    <name type="common">Orbweaver spider</name>
    <name type="synonym">Epeira ventricosa</name>
    <dbReference type="NCBI Taxonomy" id="182803"/>
    <lineage>
        <taxon>Eukaryota</taxon>
        <taxon>Metazoa</taxon>
        <taxon>Ecdysozoa</taxon>
        <taxon>Arthropoda</taxon>
        <taxon>Chelicerata</taxon>
        <taxon>Arachnida</taxon>
        <taxon>Araneae</taxon>
        <taxon>Araneomorphae</taxon>
        <taxon>Entelegynae</taxon>
        <taxon>Araneoidea</taxon>
        <taxon>Araneidae</taxon>
        <taxon>Araneus</taxon>
    </lineage>
</organism>
<dbReference type="Proteomes" id="UP000499080">
    <property type="component" value="Unassembled WGS sequence"/>
</dbReference>
<name>A0A4Y2EQ43_ARAVE</name>